<reference evidence="5" key="1">
    <citation type="submission" date="2021-06" db="EMBL/GenBank/DDBJ databases">
        <authorList>
            <person name="Criscuolo A."/>
        </authorList>
    </citation>
    <scope>NUCLEOTIDE SEQUENCE</scope>
    <source>
        <strain evidence="5">CIP111803</strain>
    </source>
</reference>
<dbReference type="EMBL" id="CAJVAP010000028">
    <property type="protein sequence ID" value="CAG7617601.1"/>
    <property type="molecule type" value="Genomic_DNA"/>
</dbReference>
<accession>A0A916NI06</accession>
<dbReference type="Proteomes" id="UP000693892">
    <property type="component" value="Unassembled WGS sequence"/>
</dbReference>
<keyword evidence="6" id="KW-1185">Reference proteome</keyword>
<dbReference type="PROSITE" id="PS50043">
    <property type="entry name" value="HTH_LUXR_2"/>
    <property type="match status" value="1"/>
</dbReference>
<feature type="domain" description="HTH luxR-type" evidence="4">
    <location>
        <begin position="809"/>
        <end position="874"/>
    </location>
</feature>
<keyword evidence="2" id="KW-0238">DNA-binding</keyword>
<organism evidence="5 6">
    <name type="scientific">Leucobacter soli</name>
    <dbReference type="NCBI Taxonomy" id="2812850"/>
    <lineage>
        <taxon>Bacteria</taxon>
        <taxon>Bacillati</taxon>
        <taxon>Actinomycetota</taxon>
        <taxon>Actinomycetes</taxon>
        <taxon>Micrococcales</taxon>
        <taxon>Microbacteriaceae</taxon>
        <taxon>Leucobacter</taxon>
    </lineage>
</organism>
<dbReference type="Pfam" id="PF00196">
    <property type="entry name" value="GerE"/>
    <property type="match status" value="1"/>
</dbReference>
<sequence length="877" mass="96709">MRQRVNTDVHDAWVAGVHTHRFSSTTPERIDELTAVLAEAGSSVLLIGEPGSGKSRIAQEVAYSLGDRIGEQVSVTVLLRPSHPMHGIAALLGLDLPALFEWDPGQETRHEDPEHPQQAVQRILQELSSRADGGLPVLVAAGIDEYPPVTAYLFDQLIRSRRIRVIATAHRLTGAAALISSDPRTVEMPIRPFTVEESGRYLQQILASDSIENRTLLQWHRLTRGNAYSLLLLTVALQQHGRIGRHRGVVWELPGDRTVPEEFAEHLVGTCSAEEMATLEVIALAEPLVEAGLLQLLDPDAVTSLRRRGLVVSRTMHNGAVALSLDTPVIREALREQMPAPHRIEVVTRIFEALLQESGTDPQHSPERILRLVIFGIEAERPLPFDWLWLALEARESIEEARWLRIALIVARHPEATAVQSAIAALLAGRIARVLGDPALLADALELAGEAAGRLRRATIGVTAESVALELELVDELLFELGDAEAALGRLDELDGQVRGQDQERVEAVAAARAYAMACAGELRQADALCADTDPHGSMRVECARSRSRLVSAIVRIQEGRYTEAMLIAENARHLAVYGLRPMEEADLLGFVRFLAIWSSGSVEASRVALEEFEETALPGVVHSGLTECGRALLRLAEGRWRLAAQEAERLQDRLAEHDVHGLRPLVRAVLALACAALGEREESVREIREAERNRPGLSSALLGILRLLTLRARQWNYSADLTVCAKRLAAWAAEQGLAAIELQALHVGAMSNPFEFERMVPRLRVLARQIDLPLGVTVLAHVEEFVSQAEAWDSPSARTLSELGIWAPLPPTSKLSAREREIALLASLGYSSKWIAEQFHLSVRTVETHLRHVFTKLGASNRDELRVWFRKERQPA</sequence>
<dbReference type="PROSITE" id="PS00622">
    <property type="entry name" value="HTH_LUXR_1"/>
    <property type="match status" value="1"/>
</dbReference>
<dbReference type="PANTHER" id="PTHR44688:SF16">
    <property type="entry name" value="DNA-BINDING TRANSCRIPTIONAL ACTIVATOR DEVR_DOSR"/>
    <property type="match status" value="1"/>
</dbReference>
<dbReference type="PANTHER" id="PTHR44688">
    <property type="entry name" value="DNA-BINDING TRANSCRIPTIONAL ACTIVATOR DEVR_DOSR"/>
    <property type="match status" value="1"/>
</dbReference>
<comment type="caution">
    <text evidence="5">The sequence shown here is derived from an EMBL/GenBank/DDBJ whole genome shotgun (WGS) entry which is preliminary data.</text>
</comment>
<dbReference type="InterPro" id="IPR003593">
    <property type="entry name" value="AAA+_ATPase"/>
</dbReference>
<dbReference type="SMART" id="SM00421">
    <property type="entry name" value="HTH_LUXR"/>
    <property type="match status" value="1"/>
</dbReference>
<gene>
    <name evidence="5" type="ORF">LEUCIP111803_02116</name>
</gene>
<name>A0A916NI06_9MICO</name>
<dbReference type="CDD" id="cd06170">
    <property type="entry name" value="LuxR_C_like"/>
    <property type="match status" value="1"/>
</dbReference>
<dbReference type="InterPro" id="IPR000792">
    <property type="entry name" value="Tscrpt_reg_LuxR_C"/>
</dbReference>
<evidence type="ECO:0000256" key="3">
    <source>
        <dbReference type="ARBA" id="ARBA00023163"/>
    </source>
</evidence>
<dbReference type="GO" id="GO:0003677">
    <property type="term" value="F:DNA binding"/>
    <property type="evidence" value="ECO:0007669"/>
    <property type="project" value="UniProtKB-KW"/>
</dbReference>
<proteinExistence type="predicted"/>
<dbReference type="GO" id="GO:0006355">
    <property type="term" value="P:regulation of DNA-templated transcription"/>
    <property type="evidence" value="ECO:0007669"/>
    <property type="project" value="InterPro"/>
</dbReference>
<protein>
    <recommendedName>
        <fullName evidence="4">HTH luxR-type domain-containing protein</fullName>
    </recommendedName>
</protein>
<evidence type="ECO:0000313" key="6">
    <source>
        <dbReference type="Proteomes" id="UP000693892"/>
    </source>
</evidence>
<dbReference type="AlphaFoldDB" id="A0A916NI06"/>
<evidence type="ECO:0000256" key="1">
    <source>
        <dbReference type="ARBA" id="ARBA00023015"/>
    </source>
</evidence>
<evidence type="ECO:0000256" key="2">
    <source>
        <dbReference type="ARBA" id="ARBA00023125"/>
    </source>
</evidence>
<evidence type="ECO:0000313" key="5">
    <source>
        <dbReference type="EMBL" id="CAG7617601.1"/>
    </source>
</evidence>
<keyword evidence="3" id="KW-0804">Transcription</keyword>
<keyword evidence="1" id="KW-0805">Transcription regulation</keyword>
<dbReference type="SMART" id="SM00382">
    <property type="entry name" value="AAA"/>
    <property type="match status" value="1"/>
</dbReference>
<evidence type="ECO:0000259" key="4">
    <source>
        <dbReference type="PROSITE" id="PS50043"/>
    </source>
</evidence>